<accession>A0AAD4TAL9</accession>
<name>A0AAD4TAL9_9MAGN</name>
<dbReference type="Proteomes" id="UP001202328">
    <property type="component" value="Unassembled WGS sequence"/>
</dbReference>
<reference evidence="1" key="1">
    <citation type="submission" date="2022-04" db="EMBL/GenBank/DDBJ databases">
        <title>A functionally conserved STORR gene fusion in Papaver species that diverged 16.8 million years ago.</title>
        <authorList>
            <person name="Catania T."/>
        </authorList>
    </citation>
    <scope>NUCLEOTIDE SEQUENCE</scope>
    <source>
        <strain evidence="1">S-188037</strain>
    </source>
</reference>
<organism evidence="1 2">
    <name type="scientific">Papaver atlanticum</name>
    <dbReference type="NCBI Taxonomy" id="357466"/>
    <lineage>
        <taxon>Eukaryota</taxon>
        <taxon>Viridiplantae</taxon>
        <taxon>Streptophyta</taxon>
        <taxon>Embryophyta</taxon>
        <taxon>Tracheophyta</taxon>
        <taxon>Spermatophyta</taxon>
        <taxon>Magnoliopsida</taxon>
        <taxon>Ranunculales</taxon>
        <taxon>Papaveraceae</taxon>
        <taxon>Papaveroideae</taxon>
        <taxon>Papaver</taxon>
    </lineage>
</organism>
<proteinExistence type="predicted"/>
<dbReference type="AlphaFoldDB" id="A0AAD4TAL9"/>
<comment type="caution">
    <text evidence="1">The sequence shown here is derived from an EMBL/GenBank/DDBJ whole genome shotgun (WGS) entry which is preliminary data.</text>
</comment>
<gene>
    <name evidence="1" type="ORF">MKW98_023066</name>
</gene>
<evidence type="ECO:0000313" key="2">
    <source>
        <dbReference type="Proteomes" id="UP001202328"/>
    </source>
</evidence>
<dbReference type="EMBL" id="JAJJMB010003726">
    <property type="protein sequence ID" value="KAI3945792.1"/>
    <property type="molecule type" value="Genomic_DNA"/>
</dbReference>
<keyword evidence="2" id="KW-1185">Reference proteome</keyword>
<protein>
    <submittedName>
        <fullName evidence="1">Uncharacterized protein</fullName>
    </submittedName>
</protein>
<evidence type="ECO:0000313" key="1">
    <source>
        <dbReference type="EMBL" id="KAI3945792.1"/>
    </source>
</evidence>
<sequence length="166" mass="18981">MSGKMGFCFFSTKCSSPHTPVETSSEGRRIGRDSGVKEWVKMEAREIINMKENQETVEEDEEEGEEEEQICIICHGSGDSENPLMHPRESCSIITLDHCHSTVNRAFTRGLFLEPIRGNVVEAPVSLLCQDWAVGFFFFKLWRTLVVLNHRGLFWWMKVGGLRLRG</sequence>